<dbReference type="AlphaFoldDB" id="E8TPU5"/>
<dbReference type="OrthoDB" id="9863720at2"/>
<dbReference type="HOGENOM" id="CLU_2382768_0_0_5"/>
<geneLocation type="plasmid" evidence="1 2">
    <name>pMESCI01</name>
</geneLocation>
<protein>
    <submittedName>
        <fullName evidence="1">Uncharacterized protein</fullName>
    </submittedName>
</protein>
<dbReference type="EMBL" id="CP002448">
    <property type="protein sequence ID" value="ADV15330.1"/>
    <property type="molecule type" value="Genomic_DNA"/>
</dbReference>
<evidence type="ECO:0000313" key="2">
    <source>
        <dbReference type="Proteomes" id="UP000007471"/>
    </source>
</evidence>
<dbReference type="KEGG" id="mci:Mesci_6353"/>
<organism evidence="1 2">
    <name type="scientific">Mesorhizobium ciceri biovar biserrulae (strain HAMBI 2942 / LMG 23838 / WSM1271)</name>
    <dbReference type="NCBI Taxonomy" id="765698"/>
    <lineage>
        <taxon>Bacteria</taxon>
        <taxon>Pseudomonadati</taxon>
        <taxon>Pseudomonadota</taxon>
        <taxon>Alphaproteobacteria</taxon>
        <taxon>Hyphomicrobiales</taxon>
        <taxon>Phyllobacteriaceae</taxon>
        <taxon>Mesorhizobium</taxon>
    </lineage>
</organism>
<gene>
    <name evidence="1" type="ordered locus">Mesci_6353</name>
</gene>
<keyword evidence="1" id="KW-0614">Plasmid</keyword>
<reference evidence="2" key="1">
    <citation type="submission" date="2011-01" db="EMBL/GenBank/DDBJ databases">
        <title>Complete sequence of plasmid of Mesorhizobium ciceri bv. biserrulae WSM1271.</title>
        <authorList>
            <person name="Lucas S."/>
            <person name="Copeland A."/>
            <person name="Lapidus A."/>
            <person name="Cheng J.-F."/>
            <person name="Goodwin L."/>
            <person name="Pitluck S."/>
            <person name="Teshima H."/>
            <person name="Detter J.C."/>
            <person name="Han C."/>
            <person name="Tapia R."/>
            <person name="Land M."/>
            <person name="Hauser L."/>
            <person name="Kyrpides N."/>
            <person name="Ivanova N."/>
            <person name="Nandasena K."/>
            <person name="Reeve W.G."/>
            <person name="Howieson J.G."/>
            <person name="O'Hara G."/>
            <person name="Tiwari R.P."/>
            <person name="Woyke T."/>
        </authorList>
    </citation>
    <scope>NUCLEOTIDE SEQUENCE [LARGE SCALE GENOMIC DNA]</scope>
    <source>
        <strain evidence="2">HAMBI 2942 / LMG 23838 / WSM1271</strain>
        <plasmid evidence="2">Plasmid pMESCI01</plasmid>
    </source>
</reference>
<evidence type="ECO:0000313" key="1">
    <source>
        <dbReference type="EMBL" id="ADV15330.1"/>
    </source>
</evidence>
<name>E8TPU5_MESCW</name>
<accession>E8TPU5</accession>
<sequence>MLQREISIVSDRSKLVADYSLIAADIAQRLSLRACNDNASANVPWAPKHSEAPTSPASHTRRVFLDRSCFSHDLCVDGGGDNADSGVGSLSYAT</sequence>
<proteinExistence type="predicted"/>
<dbReference type="Proteomes" id="UP000007471">
    <property type="component" value="Plasmid pMESCI01"/>
</dbReference>